<evidence type="ECO:0000256" key="8">
    <source>
        <dbReference type="SAM" id="SignalP"/>
    </source>
</evidence>
<dbReference type="PANTHER" id="PTHR37824">
    <property type="entry name" value="IRON-REGULATED SURFACE DETERMINANT PROTEIN C"/>
    <property type="match status" value="1"/>
</dbReference>
<dbReference type="EMBL" id="JABXYM010000001">
    <property type="protein sequence ID" value="MCR6095685.1"/>
    <property type="molecule type" value="Genomic_DNA"/>
</dbReference>
<feature type="domain" description="NEAT" evidence="9">
    <location>
        <begin position="855"/>
        <end position="977"/>
    </location>
</feature>
<evidence type="ECO:0000259" key="9">
    <source>
        <dbReference type="PROSITE" id="PS50978"/>
    </source>
</evidence>
<dbReference type="InterPro" id="IPR050436">
    <property type="entry name" value="IsdA"/>
</dbReference>
<dbReference type="CDD" id="cd06920">
    <property type="entry name" value="NEAT"/>
    <property type="match status" value="5"/>
</dbReference>
<comment type="caution">
    <text evidence="10">The sequence shown here is derived from an EMBL/GenBank/DDBJ whole genome shotgun (WGS) entry which is preliminary data.</text>
</comment>
<sequence length="1055" mass="116786">MNKTWRKLVSILSIWMILFASVLPSVAGATTDSSLLNGEYSIDFTVLKDGTEDASVMDSYTEKPAKIIVTDDGISAEVTLTNSDWIKVFQTKVNDDFVDAEVISEDVDADTRVVRFPVEDLSEKLDAYTHVVIPMINYDNWYNVQFQFHTDSLTEVNVETPKEEPEAEIPTSPDEDSEENDGTVPEDNDSIEEEPDHGEEVPAPEENKEVEEPSVEVPEEEQDQDTTLANGTYTIEFEALHATEERSSAMANYLGNPAKLIVEDGQSSLLLTIIEQPGQLITDLRFDIEDELVSGAVISEDEATLSRIVQFENVDLDTMVNAEVDMYVPAANYSNTQKFRLDFNLDSLTVVDEDQPEEEESSNDHDLEVGDYTVDFNVLKDGTTDISVMDGYTEKPAVVSVTNSGIYVELTLTSSDWITLFQTKQDGEFIDADVVSEDAATNTRIVKFPVTDLEASLDAYTHVVIPMLNYDNYYTVQLSFDKDSLTSIDEAPEEPTTPEIIPPEIVTGENGKLSLAIRDRRNFTYDEDNNIYHIVHSDVSSFELSLDILASLDSNSYISFSIGNDVTAIFSIDNVLSEFNNEEQVIFGFEKIVDSNLNEEAVSNLYDFSVRAGDREMTEFADGVTLTFAVDTNKVAKWNDLYVVYVNDEGEKEEVIEPLSVDSSGSTVTANVSHFSTYGVFELSNEEDGENTPPSNGLDDGTYTIDFTVLKNNTNDVSVMDQYTDKPASLIVENGEQAIELTLNHSNWIETFQVNENGTYVDAEVIDIDTNNDKRTVRFDVNDLSQATSAYTHIVIPDINYDNDYEVQIAFDLSSITDSDGNVVTPTNPTPVIPTPVTPSTPNGPNQGVTIEEGLSDGEYTIDFTVLKNNTNDVSVMDDYTLKPARLSVEDGDTYVTVTLTHSDWIKVFQTSQNGTFTDAQVVGVDEAANTRDVRFLVSDLNELLDAYTEVYFEEPILYDGKYVVQFLFDVDSITPLGAGGLGNGETSTERLSFNPSGDTEDGLTFNRNPNDNGTTSGGQEPNSKTSDPALIGLLIALIAGSGFWLIRKYRLGTL</sequence>
<feature type="region of interest" description="Disordered" evidence="6">
    <location>
        <begin position="157"/>
        <end position="229"/>
    </location>
</feature>
<dbReference type="Pfam" id="PF05031">
    <property type="entry name" value="NEAT"/>
    <property type="match status" value="5"/>
</dbReference>
<feature type="domain" description="NEAT" evidence="9">
    <location>
        <begin position="35"/>
        <end position="156"/>
    </location>
</feature>
<accession>A0A9Q4FVK6</accession>
<feature type="region of interest" description="Disordered" evidence="6">
    <location>
        <begin position="827"/>
        <end position="847"/>
    </location>
</feature>
<evidence type="ECO:0000256" key="5">
    <source>
        <dbReference type="ARBA" id="ARBA00023088"/>
    </source>
</evidence>
<keyword evidence="5" id="KW-0572">Peptidoglycan-anchor</keyword>
<keyword evidence="11" id="KW-1185">Reference proteome</keyword>
<gene>
    <name evidence="10" type="ORF">HXA33_03940</name>
</gene>
<feature type="compositionally biased region" description="Polar residues" evidence="6">
    <location>
        <begin position="1006"/>
        <end position="1024"/>
    </location>
</feature>
<evidence type="ECO:0000256" key="3">
    <source>
        <dbReference type="ARBA" id="ARBA00022525"/>
    </source>
</evidence>
<dbReference type="NCBIfam" id="TIGR03063">
    <property type="entry name" value="srtB_target"/>
    <property type="match status" value="1"/>
</dbReference>
<feature type="region of interest" description="Disordered" evidence="6">
    <location>
        <begin position="980"/>
        <end position="1024"/>
    </location>
</feature>
<evidence type="ECO:0000256" key="6">
    <source>
        <dbReference type="SAM" id="MobiDB-lite"/>
    </source>
</evidence>
<proteinExistence type="predicted"/>
<feature type="domain" description="NEAT" evidence="9">
    <location>
        <begin position="367"/>
        <end position="488"/>
    </location>
</feature>
<keyword evidence="7" id="KW-1133">Transmembrane helix</keyword>
<dbReference type="PANTHER" id="PTHR37824:SF1">
    <property type="entry name" value="IRON-REGULATED SURFACE DETERMINANT PROTEIN C"/>
    <property type="match status" value="1"/>
</dbReference>
<dbReference type="SMART" id="SM00725">
    <property type="entry name" value="NEAT"/>
    <property type="match status" value="5"/>
</dbReference>
<dbReference type="SUPFAM" id="SSF158911">
    <property type="entry name" value="NEAT domain-like"/>
    <property type="match status" value="5"/>
</dbReference>
<keyword evidence="7" id="KW-0812">Transmembrane</keyword>
<dbReference type="InterPro" id="IPR017502">
    <property type="entry name" value="Sortase_SrtB_target"/>
</dbReference>
<feature type="compositionally biased region" description="Acidic residues" evidence="6">
    <location>
        <begin position="173"/>
        <end position="197"/>
    </location>
</feature>
<feature type="compositionally biased region" description="Polar residues" evidence="6">
    <location>
        <begin position="985"/>
        <end position="998"/>
    </location>
</feature>
<dbReference type="Gene3D" id="2.60.40.1850">
    <property type="match status" value="5"/>
</dbReference>
<evidence type="ECO:0000256" key="2">
    <source>
        <dbReference type="ARBA" id="ARBA00022512"/>
    </source>
</evidence>
<organism evidence="10 11">
    <name type="scientific">Salipaludibacillus agaradhaerens</name>
    <name type="common">Bacillus agaradhaerens</name>
    <dbReference type="NCBI Taxonomy" id="76935"/>
    <lineage>
        <taxon>Bacteria</taxon>
        <taxon>Bacillati</taxon>
        <taxon>Bacillota</taxon>
        <taxon>Bacilli</taxon>
        <taxon>Bacillales</taxon>
        <taxon>Bacillaceae</taxon>
    </lineage>
</organism>
<feature type="domain" description="NEAT" evidence="9">
    <location>
        <begin position="228"/>
        <end position="361"/>
    </location>
</feature>
<feature type="chain" id="PRO_5040488001" evidence="8">
    <location>
        <begin position="28"/>
        <end position="1055"/>
    </location>
</feature>
<evidence type="ECO:0000256" key="7">
    <source>
        <dbReference type="SAM" id="Phobius"/>
    </source>
</evidence>
<feature type="transmembrane region" description="Helical" evidence="7">
    <location>
        <begin position="1030"/>
        <end position="1047"/>
    </location>
</feature>
<name>A0A9Q4FVK6_SALAG</name>
<comment type="subcellular location">
    <subcellularLocation>
        <location evidence="1">Secreted</location>
        <location evidence="1">Cell wall</location>
        <topology evidence="1">Peptidoglycan-anchor</topology>
    </subcellularLocation>
</comment>
<dbReference type="Proteomes" id="UP001057753">
    <property type="component" value="Unassembled WGS sequence"/>
</dbReference>
<dbReference type="PROSITE" id="PS50978">
    <property type="entry name" value="NEAT"/>
    <property type="match status" value="5"/>
</dbReference>
<feature type="domain" description="NEAT" evidence="9">
    <location>
        <begin position="698"/>
        <end position="819"/>
    </location>
</feature>
<keyword evidence="3" id="KW-0964">Secreted</keyword>
<feature type="compositionally biased region" description="Acidic residues" evidence="6">
    <location>
        <begin position="212"/>
        <end position="224"/>
    </location>
</feature>
<keyword evidence="4 8" id="KW-0732">Signal</keyword>
<evidence type="ECO:0000313" key="11">
    <source>
        <dbReference type="Proteomes" id="UP001057753"/>
    </source>
</evidence>
<evidence type="ECO:0000256" key="4">
    <source>
        <dbReference type="ARBA" id="ARBA00022729"/>
    </source>
</evidence>
<keyword evidence="2" id="KW-0134">Cell wall</keyword>
<keyword evidence="7" id="KW-0472">Membrane</keyword>
<dbReference type="AlphaFoldDB" id="A0A9Q4FVK6"/>
<protein>
    <submittedName>
        <fullName evidence="10">NEAT domain-containing protein</fullName>
    </submittedName>
</protein>
<dbReference type="RefSeq" id="WP_257820440.1">
    <property type="nucleotide sequence ID" value="NZ_JABXYM010000001.1"/>
</dbReference>
<evidence type="ECO:0000313" key="10">
    <source>
        <dbReference type="EMBL" id="MCR6095685.1"/>
    </source>
</evidence>
<evidence type="ECO:0000256" key="1">
    <source>
        <dbReference type="ARBA" id="ARBA00004168"/>
    </source>
</evidence>
<dbReference type="InterPro" id="IPR037250">
    <property type="entry name" value="NEAT_dom_sf"/>
</dbReference>
<feature type="compositionally biased region" description="Pro residues" evidence="6">
    <location>
        <begin position="828"/>
        <end position="839"/>
    </location>
</feature>
<dbReference type="InterPro" id="IPR006635">
    <property type="entry name" value="NEAT_dom"/>
</dbReference>
<feature type="signal peptide" evidence="8">
    <location>
        <begin position="1"/>
        <end position="27"/>
    </location>
</feature>
<reference evidence="10" key="1">
    <citation type="submission" date="2020-06" db="EMBL/GenBank/DDBJ databases">
        <title>Insight into the genomes of haloalkaliphilic bacilli from Kenyan soda lakes.</title>
        <authorList>
            <person name="Mwirichia R."/>
            <person name="Villamizar G.C."/>
            <person name="Poehlein A."/>
            <person name="Mugweru J."/>
            <person name="Kipnyargis A."/>
            <person name="Kiplimo D."/>
            <person name="Orwa P."/>
            <person name="Daniel R."/>
        </authorList>
    </citation>
    <scope>NUCLEOTIDE SEQUENCE</scope>
    <source>
        <strain evidence="10">B1096_S55</strain>
    </source>
</reference>